<evidence type="ECO:0000313" key="2">
    <source>
        <dbReference type="EMBL" id="KIM24939.1"/>
    </source>
</evidence>
<reference evidence="3" key="2">
    <citation type="submission" date="2015-01" db="EMBL/GenBank/DDBJ databases">
        <title>Evolutionary Origins and Diversification of the Mycorrhizal Mutualists.</title>
        <authorList>
            <consortium name="DOE Joint Genome Institute"/>
            <consortium name="Mycorrhizal Genomics Consortium"/>
            <person name="Kohler A."/>
            <person name="Kuo A."/>
            <person name="Nagy L.G."/>
            <person name="Floudas D."/>
            <person name="Copeland A."/>
            <person name="Barry K.W."/>
            <person name="Cichocki N."/>
            <person name="Veneault-Fourrey C."/>
            <person name="LaButti K."/>
            <person name="Lindquist E.A."/>
            <person name="Lipzen A."/>
            <person name="Lundell T."/>
            <person name="Morin E."/>
            <person name="Murat C."/>
            <person name="Riley R."/>
            <person name="Ohm R."/>
            <person name="Sun H."/>
            <person name="Tunlid A."/>
            <person name="Henrissat B."/>
            <person name="Grigoriev I.V."/>
            <person name="Hibbett D.S."/>
            <person name="Martin F."/>
        </authorList>
    </citation>
    <scope>NUCLEOTIDE SEQUENCE [LARGE SCALE GENOMIC DNA]</scope>
    <source>
        <strain evidence="3">MAFF 305830</strain>
    </source>
</reference>
<dbReference type="STRING" id="933852.A0A0C3AY70"/>
<proteinExistence type="predicted"/>
<protein>
    <recommendedName>
        <fullName evidence="4">Hyaluronan/mRNA-binding protein domain-containing protein</fullName>
    </recommendedName>
</protein>
<dbReference type="EMBL" id="KN824318">
    <property type="protein sequence ID" value="KIM24939.1"/>
    <property type="molecule type" value="Genomic_DNA"/>
</dbReference>
<dbReference type="Proteomes" id="UP000054097">
    <property type="component" value="Unassembled WGS sequence"/>
</dbReference>
<name>A0A0C3AY70_SERVB</name>
<dbReference type="AlphaFoldDB" id="A0A0C3AY70"/>
<dbReference type="HOGENOM" id="CLU_2559736_0_0_1"/>
<evidence type="ECO:0000313" key="3">
    <source>
        <dbReference type="Proteomes" id="UP000054097"/>
    </source>
</evidence>
<feature type="region of interest" description="Disordered" evidence="1">
    <location>
        <begin position="1"/>
        <end position="82"/>
    </location>
</feature>
<feature type="compositionally biased region" description="Basic and acidic residues" evidence="1">
    <location>
        <begin position="39"/>
        <end position="58"/>
    </location>
</feature>
<evidence type="ECO:0008006" key="4">
    <source>
        <dbReference type="Google" id="ProtNLM"/>
    </source>
</evidence>
<organism evidence="2 3">
    <name type="scientific">Serendipita vermifera MAFF 305830</name>
    <dbReference type="NCBI Taxonomy" id="933852"/>
    <lineage>
        <taxon>Eukaryota</taxon>
        <taxon>Fungi</taxon>
        <taxon>Dikarya</taxon>
        <taxon>Basidiomycota</taxon>
        <taxon>Agaricomycotina</taxon>
        <taxon>Agaricomycetes</taxon>
        <taxon>Sebacinales</taxon>
        <taxon>Serendipitaceae</taxon>
        <taxon>Serendipita</taxon>
    </lineage>
</organism>
<gene>
    <name evidence="2" type="ORF">M408DRAFT_331424</name>
</gene>
<keyword evidence="3" id="KW-1185">Reference proteome</keyword>
<sequence length="82" mass="9256">MTRTARTETRAALIKDRSVPRNGRDKSLQKGGVHGWGSLKDEADYERAAQEDEEREKLEDEETEAPRRERRGSTLGEVKGSA</sequence>
<dbReference type="OrthoDB" id="2562681at2759"/>
<reference evidence="2 3" key="1">
    <citation type="submission" date="2014-04" db="EMBL/GenBank/DDBJ databases">
        <authorList>
            <consortium name="DOE Joint Genome Institute"/>
            <person name="Kuo A."/>
            <person name="Zuccaro A."/>
            <person name="Kohler A."/>
            <person name="Nagy L.G."/>
            <person name="Floudas D."/>
            <person name="Copeland A."/>
            <person name="Barry K.W."/>
            <person name="Cichocki N."/>
            <person name="Veneault-Fourrey C."/>
            <person name="LaButti K."/>
            <person name="Lindquist E.A."/>
            <person name="Lipzen A."/>
            <person name="Lundell T."/>
            <person name="Morin E."/>
            <person name="Murat C."/>
            <person name="Sun H."/>
            <person name="Tunlid A."/>
            <person name="Henrissat B."/>
            <person name="Grigoriev I.V."/>
            <person name="Hibbett D.S."/>
            <person name="Martin F."/>
            <person name="Nordberg H.P."/>
            <person name="Cantor M.N."/>
            <person name="Hua S.X."/>
        </authorList>
    </citation>
    <scope>NUCLEOTIDE SEQUENCE [LARGE SCALE GENOMIC DNA]</scope>
    <source>
        <strain evidence="2 3">MAFF 305830</strain>
    </source>
</reference>
<feature type="compositionally biased region" description="Basic and acidic residues" evidence="1">
    <location>
        <begin position="1"/>
        <end position="28"/>
    </location>
</feature>
<accession>A0A0C3AY70</accession>
<evidence type="ECO:0000256" key="1">
    <source>
        <dbReference type="SAM" id="MobiDB-lite"/>
    </source>
</evidence>